<dbReference type="GO" id="GO:0004180">
    <property type="term" value="F:carboxypeptidase activity"/>
    <property type="evidence" value="ECO:0007669"/>
    <property type="project" value="UniProtKB-KW"/>
</dbReference>
<reference evidence="2" key="1">
    <citation type="submission" date="2021-11" db="EMBL/GenBank/DDBJ databases">
        <title>Isoprene-degrading acetogen.</title>
        <authorList>
            <person name="Yang Y."/>
            <person name="Jin H."/>
            <person name="Yan J."/>
        </authorList>
    </citation>
    <scope>NUCLEOTIDE SEQUENCE</scope>
    <source>
        <strain evidence="2">Berkeley</strain>
    </source>
</reference>
<keyword evidence="2" id="KW-0121">Carboxypeptidase</keyword>
<dbReference type="InterPro" id="IPR013230">
    <property type="entry name" value="Peptidase_M15A_C"/>
</dbReference>
<dbReference type="InterPro" id="IPR009045">
    <property type="entry name" value="Zn_M74/Hedgehog-like"/>
</dbReference>
<evidence type="ECO:0000259" key="1">
    <source>
        <dbReference type="Pfam" id="PF08291"/>
    </source>
</evidence>
<feature type="domain" description="Peptidase M15A C-terminal" evidence="1">
    <location>
        <begin position="30"/>
        <end position="86"/>
    </location>
</feature>
<dbReference type="Proteomes" id="UP001163550">
    <property type="component" value="Chromosome"/>
</dbReference>
<dbReference type="Gene3D" id="3.30.1380.10">
    <property type="match status" value="1"/>
</dbReference>
<evidence type="ECO:0000313" key="2">
    <source>
        <dbReference type="EMBL" id="UYO64337.1"/>
    </source>
</evidence>
<dbReference type="Pfam" id="PF08291">
    <property type="entry name" value="Peptidase_M15_3"/>
    <property type="match status" value="1"/>
</dbReference>
<protein>
    <submittedName>
        <fullName evidence="2">D-Ala-D-Ala carboxypeptidase family metallohydrolase</fullName>
    </submittedName>
</protein>
<accession>A0ABY6HIX9</accession>
<keyword evidence="2" id="KW-0645">Protease</keyword>
<organism evidence="2 3">
    <name type="scientific">Acetobacterium wieringae</name>
    <dbReference type="NCBI Taxonomy" id="52694"/>
    <lineage>
        <taxon>Bacteria</taxon>
        <taxon>Bacillati</taxon>
        <taxon>Bacillota</taxon>
        <taxon>Clostridia</taxon>
        <taxon>Eubacteriales</taxon>
        <taxon>Eubacteriaceae</taxon>
        <taxon>Acetobacterium</taxon>
    </lineage>
</organism>
<gene>
    <name evidence="2" type="ORF">LNN31_07935</name>
</gene>
<keyword evidence="2" id="KW-0378">Hydrolase</keyword>
<dbReference type="RefSeq" id="WP_228882083.1">
    <property type="nucleotide sequence ID" value="NZ_CABIIK010000043.1"/>
</dbReference>
<name>A0ABY6HIX9_9FIRM</name>
<evidence type="ECO:0000313" key="3">
    <source>
        <dbReference type="Proteomes" id="UP001163550"/>
    </source>
</evidence>
<sequence>MAENRDIKTITKRKGISHHQLKRVCAYIRVSTGHDLQLNSLENQEQYFKRLRDAFDWPLTISSGARCPPVNRDAGGVPDSCHLTGERYLMLILPAI</sequence>
<keyword evidence="3" id="KW-1185">Reference proteome</keyword>
<proteinExistence type="predicted"/>
<dbReference type="EMBL" id="CP087994">
    <property type="protein sequence ID" value="UYO64337.1"/>
    <property type="molecule type" value="Genomic_DNA"/>
</dbReference>
<dbReference type="SUPFAM" id="SSF55166">
    <property type="entry name" value="Hedgehog/DD-peptidase"/>
    <property type="match status" value="1"/>
</dbReference>